<feature type="transmembrane region" description="Helical" evidence="1">
    <location>
        <begin position="35"/>
        <end position="59"/>
    </location>
</feature>
<feature type="transmembrane region" description="Helical" evidence="1">
    <location>
        <begin position="125"/>
        <end position="153"/>
    </location>
</feature>
<dbReference type="Pfam" id="PF12822">
    <property type="entry name" value="ECF_trnsprt"/>
    <property type="match status" value="1"/>
</dbReference>
<dbReference type="GO" id="GO:0022857">
    <property type="term" value="F:transmembrane transporter activity"/>
    <property type="evidence" value="ECO:0007669"/>
    <property type="project" value="InterPro"/>
</dbReference>
<feature type="transmembrane region" description="Helical" evidence="1">
    <location>
        <begin position="95"/>
        <end position="119"/>
    </location>
</feature>
<evidence type="ECO:0000313" key="2">
    <source>
        <dbReference type="EMBL" id="PWU69102.1"/>
    </source>
</evidence>
<dbReference type="OrthoDB" id="5198189at2"/>
<proteinExistence type="predicted"/>
<keyword evidence="1" id="KW-1133">Transmembrane helix</keyword>
<keyword evidence="3" id="KW-1185">Reference proteome</keyword>
<reference evidence="2 3" key="1">
    <citation type="submission" date="2018-05" db="EMBL/GenBank/DDBJ databases">
        <title>Genomic analysis of Gracilibacillus dipsosauri DD1 reveals novel features of a salt-tolerant amylase.</title>
        <authorList>
            <person name="Deutch C.E."/>
            <person name="Yang S."/>
        </authorList>
    </citation>
    <scope>NUCLEOTIDE SEQUENCE [LARGE SCALE GENOMIC DNA]</scope>
    <source>
        <strain evidence="2 3">DD1</strain>
    </source>
</reference>
<dbReference type="InterPro" id="IPR024529">
    <property type="entry name" value="ECF_trnsprt_substrate-spec"/>
</dbReference>
<organism evidence="2 3">
    <name type="scientific">Gracilibacillus dipsosauri</name>
    <dbReference type="NCBI Taxonomy" id="178340"/>
    <lineage>
        <taxon>Bacteria</taxon>
        <taxon>Bacillati</taxon>
        <taxon>Bacillota</taxon>
        <taxon>Bacilli</taxon>
        <taxon>Bacillales</taxon>
        <taxon>Bacillaceae</taxon>
        <taxon>Gracilibacillus</taxon>
    </lineage>
</organism>
<comment type="caution">
    <text evidence="2">The sequence shown here is derived from an EMBL/GenBank/DDBJ whole genome shotgun (WGS) entry which is preliminary data.</text>
</comment>
<dbReference type="AlphaFoldDB" id="A0A317KZW5"/>
<sequence>MRLSQLTTISLLAALAVVGRIFFQFLPNIQPVSSIIILSAFYLGPLAGVLLAITAAYVSNLALGVGIWTIWQIISWGIIGLIVGFIGMKCWNKPFMVVLTISLISGYVYGFILSLGTYTYSGTFFAYYIAGLPFDTLHAIGNVIFTILLYPFLAKNLPKQALS</sequence>
<feature type="transmembrane region" description="Helical" evidence="1">
    <location>
        <begin position="65"/>
        <end position="88"/>
    </location>
</feature>
<dbReference type="Proteomes" id="UP000245624">
    <property type="component" value="Unassembled WGS sequence"/>
</dbReference>
<keyword evidence="1" id="KW-0812">Transmembrane</keyword>
<dbReference type="EMBL" id="QGTD01000008">
    <property type="protein sequence ID" value="PWU69102.1"/>
    <property type="molecule type" value="Genomic_DNA"/>
</dbReference>
<evidence type="ECO:0000313" key="3">
    <source>
        <dbReference type="Proteomes" id="UP000245624"/>
    </source>
</evidence>
<accession>A0A317KZW5</accession>
<name>A0A317KZW5_9BACI</name>
<feature type="transmembrane region" description="Helical" evidence="1">
    <location>
        <begin position="6"/>
        <end position="23"/>
    </location>
</feature>
<evidence type="ECO:0000256" key="1">
    <source>
        <dbReference type="SAM" id="Phobius"/>
    </source>
</evidence>
<gene>
    <name evidence="2" type="ORF">DLJ74_09270</name>
</gene>
<dbReference type="Gene3D" id="1.10.1760.20">
    <property type="match status" value="1"/>
</dbReference>
<protein>
    <submittedName>
        <fullName evidence="2">ECF transporter S component</fullName>
    </submittedName>
</protein>
<keyword evidence="1" id="KW-0472">Membrane</keyword>